<dbReference type="SUPFAM" id="SSF56935">
    <property type="entry name" value="Porins"/>
    <property type="match status" value="1"/>
</dbReference>
<sequence>MKYFLAICALSLSLTAFGQTYSLSGTALDSANQEGLASAYVILSTVNEGNQLATITNEKGEFRFEKLSSGGYKLTITYVGYKPLEKWIMMRDSDRTLEKLVLAASTATLDEVEVQGQVVQSIQKGDTTEYNAKAFKTNPDADAEGLLKKLPGVVIQNGTVQAQGEDVKQVLVDGKEFFGNDPTLALRTLPAEVIDKIQIYDRQSDQAQFTGFDDGETAKTINIVTRADRRNGQFGKVYAGYGYNNKYQLGGNVNIFKEDTRLSFIGQANNINQQNFAMEDLLGVVGGGGGSRRGGFRGGGGRGGRGGFSPGGSGGFRGGGGSAGDFLVGQQNGISTTNAFGFNYTDTWGKNWDVSGSYFFNNSSNDAVESLNRTYFLDQGATQEYAENSQSYSDNFNHRLNLRMEYQIDSSNSLIIQPRVSFQQNRGTTLQYGSTEQDGQLLNQTDNEYRSDLGGYDFSNSLLYRHRFAKQGRTFSARLNTTINHQDGASNLSAVNQSFGQNRALNDSLDQVADYLRNGWAMGANLNYTEPLGPGMMQLSYGANVRRELSDKKTYDFDEATQQYALLDTTLTNEFSSLYITQEIGTGYRYRTGALMFSADVEYQWANLSSDQVFPSEFVLNRSFTNLLPSAMLRYEISDSKNLRLFYRTNTNAPSVTQLQEVVDNSNPLQLSIGNPALDQEYQHSLFLRYSSSNTDKSSTFFAMLGGTLKDNYISNSTLIAEQDTLIGEAVLLAEGGQLSQSVNMGQQQSLRSFITYGTPIAALKSNLNLNLTGSLSQSPGLINGQENKAVNTNAGFGVVLSSNISENVDFTISSNSSYNWVTNTIRPELDDQYFNQSTNADLTLIFWKGMVFRTQLNHQLYSGLSAGYDQNFLLWNMSVGKKFLKDRKGELKLTVFDLLKQNQSIQRNVTEAYIEDTQTQVLQQYAMLTFTYQLRNFKL</sequence>
<dbReference type="Pfam" id="PF14905">
    <property type="entry name" value="OMP_b-brl_3"/>
    <property type="match status" value="1"/>
</dbReference>
<name>A0AA49JIS1_9BACT</name>
<accession>A0AA49JIS1</accession>
<keyword evidence="5" id="KW-0732">Signal</keyword>
<reference evidence="7" key="1">
    <citation type="journal article" date="2023" name="Comput. Struct. Biotechnol. J.">
        <title>Discovery of a novel marine Bacteroidetes with a rich repertoire of carbohydrate-active enzymes.</title>
        <authorList>
            <person name="Chen B."/>
            <person name="Liu G."/>
            <person name="Chen Q."/>
            <person name="Wang H."/>
            <person name="Liu L."/>
            <person name="Tang K."/>
        </authorList>
    </citation>
    <scope>NUCLEOTIDE SEQUENCE</scope>
    <source>
        <strain evidence="7">TK19036</strain>
    </source>
</reference>
<dbReference type="InterPro" id="IPR036942">
    <property type="entry name" value="Beta-barrel_TonB_sf"/>
</dbReference>
<dbReference type="Gene3D" id="2.40.170.20">
    <property type="entry name" value="TonB-dependent receptor, beta-barrel domain"/>
    <property type="match status" value="1"/>
</dbReference>
<dbReference type="InterPro" id="IPR008969">
    <property type="entry name" value="CarboxyPept-like_regulatory"/>
</dbReference>
<dbReference type="Pfam" id="PF13715">
    <property type="entry name" value="CarbopepD_reg_2"/>
    <property type="match status" value="1"/>
</dbReference>
<comment type="subcellular location">
    <subcellularLocation>
        <location evidence="1">Cell outer membrane</location>
    </subcellularLocation>
</comment>
<feature type="chain" id="PRO_5041330912" evidence="5">
    <location>
        <begin position="19"/>
        <end position="940"/>
    </location>
</feature>
<dbReference type="InterPro" id="IPR041700">
    <property type="entry name" value="OMP_b-brl_3"/>
</dbReference>
<feature type="region of interest" description="Disordered" evidence="4">
    <location>
        <begin position="293"/>
        <end position="315"/>
    </location>
</feature>
<dbReference type="AlphaFoldDB" id="A0AA49JIS1"/>
<dbReference type="SUPFAM" id="SSF49464">
    <property type="entry name" value="Carboxypeptidase regulatory domain-like"/>
    <property type="match status" value="1"/>
</dbReference>
<evidence type="ECO:0000256" key="4">
    <source>
        <dbReference type="SAM" id="MobiDB-lite"/>
    </source>
</evidence>
<keyword evidence="2" id="KW-0472">Membrane</keyword>
<evidence type="ECO:0000256" key="5">
    <source>
        <dbReference type="SAM" id="SignalP"/>
    </source>
</evidence>
<evidence type="ECO:0000313" key="7">
    <source>
        <dbReference type="EMBL" id="WKN36537.1"/>
    </source>
</evidence>
<protein>
    <submittedName>
        <fullName evidence="7">TonB-dependent receptor</fullName>
    </submittedName>
</protein>
<keyword evidence="7" id="KW-0675">Receptor</keyword>
<dbReference type="Gene3D" id="2.60.40.1120">
    <property type="entry name" value="Carboxypeptidase-like, regulatory domain"/>
    <property type="match status" value="1"/>
</dbReference>
<gene>
    <name evidence="7" type="ORF">K4G66_29685</name>
</gene>
<evidence type="ECO:0000259" key="6">
    <source>
        <dbReference type="Pfam" id="PF14905"/>
    </source>
</evidence>
<dbReference type="GO" id="GO:0009279">
    <property type="term" value="C:cell outer membrane"/>
    <property type="evidence" value="ECO:0007669"/>
    <property type="project" value="UniProtKB-SubCell"/>
</dbReference>
<evidence type="ECO:0000256" key="3">
    <source>
        <dbReference type="ARBA" id="ARBA00023237"/>
    </source>
</evidence>
<feature type="domain" description="Outer membrane protein beta-barrel" evidence="6">
    <location>
        <begin position="466"/>
        <end position="933"/>
    </location>
</feature>
<reference evidence="7" key="2">
    <citation type="journal article" date="2024" name="Antonie Van Leeuwenhoek">
        <title>Roseihalotalea indica gen. nov., sp. nov., a halophilic Bacteroidetes from mesopelagic Southwest Indian Ocean with higher carbohydrate metabolic potential.</title>
        <authorList>
            <person name="Chen B."/>
            <person name="Zhang M."/>
            <person name="Lin D."/>
            <person name="Ye J."/>
            <person name="Tang K."/>
        </authorList>
    </citation>
    <scope>NUCLEOTIDE SEQUENCE</scope>
    <source>
        <strain evidence="7">TK19036</strain>
    </source>
</reference>
<evidence type="ECO:0000256" key="2">
    <source>
        <dbReference type="ARBA" id="ARBA00023136"/>
    </source>
</evidence>
<organism evidence="7">
    <name type="scientific">Roseihalotalea indica</name>
    <dbReference type="NCBI Taxonomy" id="2867963"/>
    <lineage>
        <taxon>Bacteria</taxon>
        <taxon>Pseudomonadati</taxon>
        <taxon>Bacteroidota</taxon>
        <taxon>Cytophagia</taxon>
        <taxon>Cytophagales</taxon>
        <taxon>Catalimonadaceae</taxon>
        <taxon>Roseihalotalea</taxon>
    </lineage>
</organism>
<keyword evidence="3" id="KW-0998">Cell outer membrane</keyword>
<dbReference type="EMBL" id="CP120682">
    <property type="protein sequence ID" value="WKN36537.1"/>
    <property type="molecule type" value="Genomic_DNA"/>
</dbReference>
<feature type="signal peptide" evidence="5">
    <location>
        <begin position="1"/>
        <end position="18"/>
    </location>
</feature>
<proteinExistence type="predicted"/>
<evidence type="ECO:0000256" key="1">
    <source>
        <dbReference type="ARBA" id="ARBA00004442"/>
    </source>
</evidence>